<name>S9S2S7_MAGFU</name>
<protein>
    <submittedName>
        <fullName evidence="8">tRNA uridine 5-carboxymethylaminomethyl modification enzyme GidA</fullName>
    </submittedName>
</protein>
<dbReference type="GO" id="GO:0030488">
    <property type="term" value="P:tRNA methylation"/>
    <property type="evidence" value="ECO:0007669"/>
    <property type="project" value="TreeGrafter"/>
</dbReference>
<comment type="subunit">
    <text evidence="6">Homodimer. Heterotetramer of two MnmE and two MnmG subunits.</text>
</comment>
<keyword evidence="4" id="KW-0819">tRNA processing</keyword>
<evidence type="ECO:0000313" key="8">
    <source>
        <dbReference type="EMBL" id="EPY00252.1"/>
    </source>
</evidence>
<evidence type="ECO:0000256" key="3">
    <source>
        <dbReference type="ARBA" id="ARBA00022630"/>
    </source>
</evidence>
<dbReference type="Proteomes" id="UP000015350">
    <property type="component" value="Unassembled WGS sequence"/>
</dbReference>
<evidence type="ECO:0000259" key="7">
    <source>
        <dbReference type="SMART" id="SM01228"/>
    </source>
</evidence>
<comment type="cofactor">
    <cofactor evidence="1">
        <name>FAD</name>
        <dbReference type="ChEBI" id="CHEBI:57692"/>
    </cofactor>
</comment>
<evidence type="ECO:0000256" key="4">
    <source>
        <dbReference type="ARBA" id="ARBA00022694"/>
    </source>
</evidence>
<accession>S9S2S7</accession>
<sequence length="86" mass="9205">SEGTYAGYVERQEADIRAYRREEAMELPADLDYDAIGSLSTEVRTKLKAARPASLAAAARISGVTPAAVTALLGHVKRQSAERKSA</sequence>
<gene>
    <name evidence="8" type="ORF">K678_17021</name>
</gene>
<dbReference type="InterPro" id="IPR044920">
    <property type="entry name" value="MnmG_C_subdom_sf"/>
</dbReference>
<dbReference type="PANTHER" id="PTHR11806">
    <property type="entry name" value="GLUCOSE INHIBITED DIVISION PROTEIN A"/>
    <property type="match status" value="1"/>
</dbReference>
<keyword evidence="3" id="KW-0285">Flavoprotein</keyword>
<dbReference type="STRING" id="1316936.K678_17021"/>
<keyword evidence="5" id="KW-0274">FAD</keyword>
<dbReference type="GO" id="GO:0002098">
    <property type="term" value="P:tRNA wobble uridine modification"/>
    <property type="evidence" value="ECO:0007669"/>
    <property type="project" value="TreeGrafter"/>
</dbReference>
<organism evidence="8 9">
    <name type="scientific">Magnetospirillum fulvum MGU-K5</name>
    <dbReference type="NCBI Taxonomy" id="1316936"/>
    <lineage>
        <taxon>Bacteria</taxon>
        <taxon>Pseudomonadati</taxon>
        <taxon>Pseudomonadota</taxon>
        <taxon>Alphaproteobacteria</taxon>
        <taxon>Rhodospirillales</taxon>
        <taxon>Rhodospirillaceae</taxon>
        <taxon>Magnetospirillum</taxon>
    </lineage>
</organism>
<dbReference type="GO" id="GO:0050660">
    <property type="term" value="F:flavin adenine dinucleotide binding"/>
    <property type="evidence" value="ECO:0007669"/>
    <property type="project" value="InterPro"/>
</dbReference>
<dbReference type="PATRIC" id="fig|1316936.3.peg.3375"/>
<dbReference type="PANTHER" id="PTHR11806:SF0">
    <property type="entry name" value="PROTEIN MTO1 HOMOLOG, MITOCHONDRIAL"/>
    <property type="match status" value="1"/>
</dbReference>
<evidence type="ECO:0000256" key="6">
    <source>
        <dbReference type="ARBA" id="ARBA00025948"/>
    </source>
</evidence>
<dbReference type="AlphaFoldDB" id="S9S2S7"/>
<dbReference type="InterPro" id="IPR026904">
    <property type="entry name" value="MnmG_C"/>
</dbReference>
<proteinExistence type="inferred from homology"/>
<evidence type="ECO:0000256" key="2">
    <source>
        <dbReference type="ARBA" id="ARBA00007653"/>
    </source>
</evidence>
<reference evidence="8 9" key="1">
    <citation type="submission" date="2013-04" db="EMBL/GenBank/DDBJ databases">
        <authorList>
            <person name="Kuznetsov B."/>
            <person name="Ivanovsky R."/>
        </authorList>
    </citation>
    <scope>NUCLEOTIDE SEQUENCE [LARGE SCALE GENOMIC DNA]</scope>
    <source>
        <strain evidence="8 9">MGU-K5</strain>
    </source>
</reference>
<dbReference type="Gene3D" id="1.10.150.570">
    <property type="entry name" value="GidA associated domain, C-terminal subdomain"/>
    <property type="match status" value="1"/>
</dbReference>
<dbReference type="EMBL" id="AQPH01000122">
    <property type="protein sequence ID" value="EPY00252.1"/>
    <property type="molecule type" value="Genomic_DNA"/>
</dbReference>
<dbReference type="SMART" id="SM01228">
    <property type="entry name" value="GIDA_assoc_3"/>
    <property type="match status" value="1"/>
</dbReference>
<evidence type="ECO:0000313" key="9">
    <source>
        <dbReference type="Proteomes" id="UP000015350"/>
    </source>
</evidence>
<dbReference type="InterPro" id="IPR002218">
    <property type="entry name" value="MnmG-rel"/>
</dbReference>
<dbReference type="Pfam" id="PF13932">
    <property type="entry name" value="SAM_GIDA_C"/>
    <property type="match status" value="1"/>
</dbReference>
<feature type="non-terminal residue" evidence="8">
    <location>
        <position position="1"/>
    </location>
</feature>
<comment type="similarity">
    <text evidence="2">Belongs to the MnmG family.</text>
</comment>
<dbReference type="InterPro" id="IPR047001">
    <property type="entry name" value="MnmG_C_subdom"/>
</dbReference>
<dbReference type="FunFam" id="1.10.150.570:FF:000001">
    <property type="entry name" value="tRNA uridine 5-carboxymethylaminomethyl modification enzyme MnmG"/>
    <property type="match status" value="1"/>
</dbReference>
<evidence type="ECO:0000256" key="5">
    <source>
        <dbReference type="ARBA" id="ARBA00022827"/>
    </source>
</evidence>
<dbReference type="GO" id="GO:0005829">
    <property type="term" value="C:cytosol"/>
    <property type="evidence" value="ECO:0007669"/>
    <property type="project" value="TreeGrafter"/>
</dbReference>
<comment type="caution">
    <text evidence="8">The sequence shown here is derived from an EMBL/GenBank/DDBJ whole genome shotgun (WGS) entry which is preliminary data.</text>
</comment>
<feature type="domain" description="tRNA uridine 5-carboxymethylaminomethyl modification enzyme C-terminal subdomain" evidence="7">
    <location>
        <begin position="3"/>
        <end position="74"/>
    </location>
</feature>
<dbReference type="eggNOG" id="COG0445">
    <property type="taxonomic scope" value="Bacteria"/>
</dbReference>
<evidence type="ECO:0000256" key="1">
    <source>
        <dbReference type="ARBA" id="ARBA00001974"/>
    </source>
</evidence>